<sequence length="540" mass="60682">MSKQNSKRATQAHWGNAGLSLLFALVCVLGVSVFWVVTWKTPVWLQDDLLFATRSGNAYGETDLSSLWQGLMLDLFERNSRSADFFAQLFFSNSTLLGFWMAAIFVFFSAVLSWFFYSALPKNDWYLVVLGTTTSFGVLTPLVYPFFDASAFATYFFMSATVGYVLGFSWILLVIGWLRNVLVNRKTDLSIVKISFVAATSTLVAFHHEVLALLQLMLVIVLGMVSFKLKPGRNYWLVLGWVGLISILRFFTPGMWKRSEVYEWAFLDPQASAGTQYLSRLIYFLTYFLSHNQVLLIGTAVAFTYFYFQLTKHRILPAWMLSAHYLSLAGLASAIHLAQRLPESLYVGTLELNQYQEILFSKTALLMAAFALTSLTLQLLNLILAAFNLKTLAVSLTFALALAGFLVPFKLSFLSGRPLFYGLFFLLLSAILAFLQGWSLHCIKHPARGMLAVCLAVSCFLGIGVFEAKTVMPKMLANQKAWTQIVNQVATCKDGEQVVFPARLSYRELHSPFGDDGKQYLQHLRDYYAIPQGCQLVVGN</sequence>
<keyword evidence="1" id="KW-1133">Transmembrane helix</keyword>
<keyword evidence="3" id="KW-1185">Reference proteome</keyword>
<dbReference type="STRING" id="525245.HMPREF0044_0812"/>
<evidence type="ECO:0000256" key="1">
    <source>
        <dbReference type="SAM" id="Phobius"/>
    </source>
</evidence>
<protein>
    <submittedName>
        <fullName evidence="2">Uncharacterized protein</fullName>
    </submittedName>
</protein>
<feature type="transmembrane region" description="Helical" evidence="1">
    <location>
        <begin position="97"/>
        <end position="118"/>
    </location>
</feature>
<feature type="transmembrane region" description="Helical" evidence="1">
    <location>
        <begin position="419"/>
        <end position="438"/>
    </location>
</feature>
<keyword evidence="1" id="KW-0812">Transmembrane</keyword>
<feature type="transmembrane region" description="Helical" evidence="1">
    <location>
        <begin position="281"/>
        <end position="308"/>
    </location>
</feature>
<feature type="transmembrane region" description="Helical" evidence="1">
    <location>
        <begin position="12"/>
        <end position="37"/>
    </location>
</feature>
<feature type="transmembrane region" description="Helical" evidence="1">
    <location>
        <begin position="153"/>
        <end position="178"/>
    </location>
</feature>
<feature type="transmembrane region" description="Helical" evidence="1">
    <location>
        <begin position="125"/>
        <end position="147"/>
    </location>
</feature>
<name>C0VZT4_9ACTO</name>
<feature type="transmembrane region" description="Helical" evidence="1">
    <location>
        <begin position="358"/>
        <end position="380"/>
    </location>
</feature>
<gene>
    <name evidence="2" type="ORF">HMPREF0044_0812</name>
</gene>
<comment type="caution">
    <text evidence="2">The sequence shown here is derived from an EMBL/GenBank/DDBJ whole genome shotgun (WGS) entry which is preliminary data.</text>
</comment>
<reference evidence="2 3" key="1">
    <citation type="submission" date="2009-01" db="EMBL/GenBank/DDBJ databases">
        <authorList>
            <person name="Qin X."/>
            <person name="Bachman B."/>
            <person name="Battles P."/>
            <person name="Bell A."/>
            <person name="Bess C."/>
            <person name="Bickham C."/>
            <person name="Chaboub L."/>
            <person name="Chen D."/>
            <person name="Coyle M."/>
            <person name="Deiros D.R."/>
            <person name="Dinh H."/>
            <person name="Forbes L."/>
            <person name="Fowler G."/>
            <person name="Francisco L."/>
            <person name="Fu Q."/>
            <person name="Gubbala S."/>
            <person name="Hale W."/>
            <person name="Han Y."/>
            <person name="Hemphill L."/>
            <person name="Highlander S.K."/>
            <person name="Hirani K."/>
            <person name="Hogues M."/>
            <person name="Jackson L."/>
            <person name="Jakkamsetti A."/>
            <person name="Javaid M."/>
            <person name="Jiang H."/>
            <person name="Korchina V."/>
            <person name="Kovar C."/>
            <person name="Lara F."/>
            <person name="Lee S."/>
            <person name="Mata R."/>
            <person name="Mathew T."/>
            <person name="Moen C."/>
            <person name="Morales K."/>
            <person name="Munidasa M."/>
            <person name="Nazareth L."/>
            <person name="Ngo R."/>
            <person name="Nguyen L."/>
            <person name="Okwuonu G."/>
            <person name="Ongeri F."/>
            <person name="Patil S."/>
            <person name="Petrosino J."/>
            <person name="Pham C."/>
            <person name="Pham P."/>
            <person name="Pu L.-L."/>
            <person name="Puazo M."/>
            <person name="Raj R."/>
            <person name="Reid J."/>
            <person name="Rouhana J."/>
            <person name="Saada N."/>
            <person name="Shang Y."/>
            <person name="Simmons D."/>
            <person name="Thornton R."/>
            <person name="Warren J."/>
            <person name="Weissenberger G."/>
            <person name="Zhang J."/>
            <person name="Zhang L."/>
            <person name="Zhou C."/>
            <person name="Zhu D."/>
            <person name="Muzny D."/>
            <person name="Worley K."/>
            <person name="Gibbs R."/>
        </authorList>
    </citation>
    <scope>NUCLEOTIDE SEQUENCE [LARGE SCALE GENOMIC DNA]</scope>
    <source>
        <strain evidence="2 3">DSM 15436</strain>
    </source>
</reference>
<accession>C0VZT4</accession>
<keyword evidence="1" id="KW-0472">Membrane</keyword>
<feature type="transmembrane region" description="Helical" evidence="1">
    <location>
        <begin position="450"/>
        <end position="466"/>
    </location>
</feature>
<dbReference type="RefSeq" id="WP_006546584.1">
    <property type="nucleotide sequence ID" value="NZ_DS999543.1"/>
</dbReference>
<dbReference type="AlphaFoldDB" id="C0VZT4"/>
<feature type="transmembrane region" description="Helical" evidence="1">
    <location>
        <begin position="190"/>
        <end position="206"/>
    </location>
</feature>
<dbReference type="HOGENOM" id="CLU_504019_0_0_11"/>
<evidence type="ECO:0000313" key="2">
    <source>
        <dbReference type="EMBL" id="EEH63793.1"/>
    </source>
</evidence>
<evidence type="ECO:0000313" key="3">
    <source>
        <dbReference type="Proteomes" id="UP000010301"/>
    </source>
</evidence>
<feature type="transmembrane region" description="Helical" evidence="1">
    <location>
        <begin position="236"/>
        <end position="256"/>
    </location>
</feature>
<feature type="transmembrane region" description="Helical" evidence="1">
    <location>
        <begin position="392"/>
        <end position="413"/>
    </location>
</feature>
<dbReference type="OrthoDB" id="5198416at2"/>
<feature type="transmembrane region" description="Helical" evidence="1">
    <location>
        <begin position="315"/>
        <end position="338"/>
    </location>
</feature>
<proteinExistence type="predicted"/>
<dbReference type="eggNOG" id="ENOG5031IH1">
    <property type="taxonomic scope" value="Bacteria"/>
</dbReference>
<feature type="transmembrane region" description="Helical" evidence="1">
    <location>
        <begin position="212"/>
        <end position="229"/>
    </location>
</feature>
<dbReference type="Proteomes" id="UP000010301">
    <property type="component" value="Unassembled WGS sequence"/>
</dbReference>
<organism evidence="2 3">
    <name type="scientific">Gleimia coleocanis DSM 15436</name>
    <dbReference type="NCBI Taxonomy" id="525245"/>
    <lineage>
        <taxon>Bacteria</taxon>
        <taxon>Bacillati</taxon>
        <taxon>Actinomycetota</taxon>
        <taxon>Actinomycetes</taxon>
        <taxon>Actinomycetales</taxon>
        <taxon>Actinomycetaceae</taxon>
        <taxon>Gleimia</taxon>
    </lineage>
</organism>
<dbReference type="EMBL" id="ACFG01000030">
    <property type="protein sequence ID" value="EEH63793.1"/>
    <property type="molecule type" value="Genomic_DNA"/>
</dbReference>